<dbReference type="Pfam" id="PF06766">
    <property type="entry name" value="Hydrophobin_2"/>
    <property type="match status" value="1"/>
</dbReference>
<feature type="signal peptide" evidence="3">
    <location>
        <begin position="1"/>
        <end position="19"/>
    </location>
</feature>
<organism evidence="4 5">
    <name type="scientific">Cladosporium halotolerans</name>
    <dbReference type="NCBI Taxonomy" id="1052096"/>
    <lineage>
        <taxon>Eukaryota</taxon>
        <taxon>Fungi</taxon>
        <taxon>Dikarya</taxon>
        <taxon>Ascomycota</taxon>
        <taxon>Pezizomycotina</taxon>
        <taxon>Dothideomycetes</taxon>
        <taxon>Dothideomycetidae</taxon>
        <taxon>Cladosporiales</taxon>
        <taxon>Cladosporiaceae</taxon>
        <taxon>Cladosporium</taxon>
    </lineage>
</organism>
<sequence>MQFTATILALAASVSLAVAQTNPALCGGRTAQCCQLDALDLAAVSCENPSGSPQTLEEFDSVCAETGVTAQCCVLPVLGQGLLCSSP</sequence>
<dbReference type="InterPro" id="IPR010636">
    <property type="entry name" value="Class_II_hydrophobin"/>
</dbReference>
<proteinExistence type="inferred from homology"/>
<dbReference type="PANTHER" id="PTHR42341">
    <property type="entry name" value="HYDROPHOBIN"/>
    <property type="match status" value="1"/>
</dbReference>
<dbReference type="Gene3D" id="3.20.120.10">
    <property type="entry name" value="Hydrophobin"/>
    <property type="match status" value="1"/>
</dbReference>
<evidence type="ECO:0000256" key="2">
    <source>
        <dbReference type="ARBA" id="ARBA00023157"/>
    </source>
</evidence>
<evidence type="ECO:0000256" key="1">
    <source>
        <dbReference type="ARBA" id="ARBA00009576"/>
    </source>
</evidence>
<dbReference type="RefSeq" id="XP_069230637.1">
    <property type="nucleotide sequence ID" value="XM_069372506.1"/>
</dbReference>
<dbReference type="GO" id="GO:0005576">
    <property type="term" value="C:extracellular region"/>
    <property type="evidence" value="ECO:0007669"/>
    <property type="project" value="InterPro"/>
</dbReference>
<dbReference type="Proteomes" id="UP000803884">
    <property type="component" value="Unassembled WGS sequence"/>
</dbReference>
<name>A0AB34KR33_9PEZI</name>
<dbReference type="PANTHER" id="PTHR42341:SF1">
    <property type="entry name" value="HYDROPHOBIN"/>
    <property type="match status" value="1"/>
</dbReference>
<comment type="similarity">
    <text evidence="1">Belongs to the cerato-ulmin hydrophobin family.</text>
</comment>
<accession>A0AB34KR33</accession>
<keyword evidence="3" id="KW-0732">Signal</keyword>
<protein>
    <recommendedName>
        <fullName evidence="6">Hydrophobin</fullName>
    </recommendedName>
</protein>
<evidence type="ECO:0008006" key="6">
    <source>
        <dbReference type="Google" id="ProtNLM"/>
    </source>
</evidence>
<dbReference type="GeneID" id="96005344"/>
<dbReference type="CDD" id="cd23508">
    <property type="entry name" value="hydrophobin_II"/>
    <property type="match status" value="1"/>
</dbReference>
<reference evidence="4 5" key="1">
    <citation type="journal article" date="2020" name="Microbiol. Resour. Announc.">
        <title>Draft Genome Sequence of a Cladosporium Species Isolated from the Mesophotic Ascidian Didemnum maculosum.</title>
        <authorList>
            <person name="Gioti A."/>
            <person name="Siaperas R."/>
            <person name="Nikolaivits E."/>
            <person name="Le Goff G."/>
            <person name="Ouazzani J."/>
            <person name="Kotoulas G."/>
            <person name="Topakas E."/>
        </authorList>
    </citation>
    <scope>NUCLEOTIDE SEQUENCE [LARGE SCALE GENOMIC DNA]</scope>
    <source>
        <strain evidence="4 5">TM138-S3</strain>
    </source>
</reference>
<dbReference type="InterPro" id="IPR036686">
    <property type="entry name" value="Class_II_Hydrophobin_sf"/>
</dbReference>
<comment type="caution">
    <text evidence="4">The sequence shown here is derived from an EMBL/GenBank/DDBJ whole genome shotgun (WGS) entry which is preliminary data.</text>
</comment>
<dbReference type="AlphaFoldDB" id="A0AB34KR33"/>
<dbReference type="EMBL" id="JAAQHG020000010">
    <property type="protein sequence ID" value="KAL1587532.1"/>
    <property type="molecule type" value="Genomic_DNA"/>
</dbReference>
<evidence type="ECO:0000313" key="5">
    <source>
        <dbReference type="Proteomes" id="UP000803884"/>
    </source>
</evidence>
<evidence type="ECO:0000256" key="3">
    <source>
        <dbReference type="SAM" id="SignalP"/>
    </source>
</evidence>
<evidence type="ECO:0000313" key="4">
    <source>
        <dbReference type="EMBL" id="KAL1587532.1"/>
    </source>
</evidence>
<gene>
    <name evidence="4" type="ORF">WHR41_03900</name>
</gene>
<keyword evidence="2" id="KW-1015">Disulfide bond</keyword>
<feature type="chain" id="PRO_5044329112" description="Hydrophobin" evidence="3">
    <location>
        <begin position="20"/>
        <end position="87"/>
    </location>
</feature>
<dbReference type="SUPFAM" id="SSF101751">
    <property type="entry name" value="Hydrophobin II, HfbII"/>
    <property type="match status" value="1"/>
</dbReference>
<keyword evidence="5" id="KW-1185">Reference proteome</keyword>